<dbReference type="EC" id="2.3.1.168" evidence="9"/>
<dbReference type="GO" id="GO:0005829">
    <property type="term" value="C:cytosol"/>
    <property type="evidence" value="ECO:0007669"/>
    <property type="project" value="UniProtKB-ARBA"/>
</dbReference>
<dbReference type="FunFam" id="4.10.320.10:FF:000002">
    <property type="entry name" value="Dihydrolipoamide acetyltransferase component of pyruvate dehydrogenase complex"/>
    <property type="match status" value="1"/>
</dbReference>
<comment type="caution">
    <text evidence="16">The sequence shown here is derived from an EMBL/GenBank/DDBJ whole genome shotgun (WGS) entry which is preliminary data.</text>
</comment>
<gene>
    <name evidence="16" type="ORF">Pfra01_000416900</name>
</gene>
<comment type="subcellular location">
    <subcellularLocation>
        <location evidence="2">Mitochondrion matrix</location>
    </subcellularLocation>
</comment>
<evidence type="ECO:0000256" key="8">
    <source>
        <dbReference type="ARBA" id="ARBA00023315"/>
    </source>
</evidence>
<evidence type="ECO:0000256" key="11">
    <source>
        <dbReference type="ARBA" id="ARBA00042008"/>
    </source>
</evidence>
<evidence type="ECO:0000256" key="4">
    <source>
        <dbReference type="ARBA" id="ARBA00022679"/>
    </source>
</evidence>
<organism evidence="16 17">
    <name type="scientific">Phytophthora fragariaefolia</name>
    <dbReference type="NCBI Taxonomy" id="1490495"/>
    <lineage>
        <taxon>Eukaryota</taxon>
        <taxon>Sar</taxon>
        <taxon>Stramenopiles</taxon>
        <taxon>Oomycota</taxon>
        <taxon>Peronosporomycetes</taxon>
        <taxon>Peronosporales</taxon>
        <taxon>Peronosporaceae</taxon>
        <taxon>Phytophthora</taxon>
    </lineage>
</organism>
<feature type="domain" description="Peripheral subunit-binding (PSBD)" evidence="15">
    <location>
        <begin position="251"/>
        <end position="288"/>
    </location>
</feature>
<dbReference type="InterPro" id="IPR036625">
    <property type="entry name" value="E3-bd_dom_sf"/>
</dbReference>
<dbReference type="PROSITE" id="PS51826">
    <property type="entry name" value="PSBD"/>
    <property type="match status" value="1"/>
</dbReference>
<evidence type="ECO:0000259" key="14">
    <source>
        <dbReference type="PROSITE" id="PS50968"/>
    </source>
</evidence>
<evidence type="ECO:0000256" key="10">
    <source>
        <dbReference type="ARBA" id="ARBA00039275"/>
    </source>
</evidence>
<keyword evidence="17" id="KW-1185">Reference proteome</keyword>
<comment type="similarity">
    <text evidence="3">Belongs to the 2-oxoacid dehydrogenase family.</text>
</comment>
<dbReference type="InterPro" id="IPR050743">
    <property type="entry name" value="2-oxoacid_DH_E2_comp"/>
</dbReference>
<feature type="region of interest" description="Disordered" evidence="13">
    <location>
        <begin position="187"/>
        <end position="233"/>
    </location>
</feature>
<dbReference type="GO" id="GO:0043754">
    <property type="term" value="F:dihydrolipoamide branched chain acyltransferase activity"/>
    <property type="evidence" value="ECO:0007669"/>
    <property type="project" value="UniProtKB-EC"/>
</dbReference>
<evidence type="ECO:0000256" key="7">
    <source>
        <dbReference type="ARBA" id="ARBA00023128"/>
    </source>
</evidence>
<dbReference type="PROSITE" id="PS50968">
    <property type="entry name" value="BIOTINYL_LIPOYL"/>
    <property type="match status" value="1"/>
</dbReference>
<dbReference type="InterPro" id="IPR000089">
    <property type="entry name" value="Biotin_lipoyl"/>
</dbReference>
<feature type="region of interest" description="Disordered" evidence="13">
    <location>
        <begin position="1"/>
        <end position="40"/>
    </location>
</feature>
<dbReference type="InterPro" id="IPR004167">
    <property type="entry name" value="PSBD"/>
</dbReference>
<dbReference type="Pfam" id="PF02817">
    <property type="entry name" value="E3_binding"/>
    <property type="match status" value="1"/>
</dbReference>
<dbReference type="PANTHER" id="PTHR43178:SF5">
    <property type="entry name" value="LIPOAMIDE ACYLTRANSFERASE COMPONENT OF BRANCHED-CHAIN ALPHA-KETO ACID DEHYDROGENASE COMPLEX, MITOCHONDRIAL"/>
    <property type="match status" value="1"/>
</dbReference>
<keyword evidence="7" id="KW-0496">Mitochondrion</keyword>
<dbReference type="SUPFAM" id="SSF51230">
    <property type="entry name" value="Single hybrid motif"/>
    <property type="match status" value="1"/>
</dbReference>
<dbReference type="PANTHER" id="PTHR43178">
    <property type="entry name" value="DIHYDROLIPOAMIDE ACETYLTRANSFERASE COMPONENT OF PYRUVATE DEHYDROGENASE COMPLEX"/>
    <property type="match status" value="1"/>
</dbReference>
<dbReference type="CDD" id="cd06849">
    <property type="entry name" value="lipoyl_domain"/>
    <property type="match status" value="1"/>
</dbReference>
<evidence type="ECO:0000256" key="6">
    <source>
        <dbReference type="ARBA" id="ARBA00022946"/>
    </source>
</evidence>
<dbReference type="PROSITE" id="PS00189">
    <property type="entry name" value="LIPOYL"/>
    <property type="match status" value="1"/>
</dbReference>
<keyword evidence="5" id="KW-0450">Lipoyl</keyword>
<accession>A0A9W6WZW7</accession>
<evidence type="ECO:0000256" key="1">
    <source>
        <dbReference type="ARBA" id="ARBA00001938"/>
    </source>
</evidence>
<dbReference type="FunFam" id="2.40.50.100:FF:000013">
    <property type="entry name" value="Dihydrolipoamide acetyltransferase component of pyruvate dehydrogenase complex"/>
    <property type="match status" value="1"/>
</dbReference>
<dbReference type="InterPro" id="IPR003016">
    <property type="entry name" value="2-oxoA_DH_lipoyl-BS"/>
</dbReference>
<proteinExistence type="inferred from homology"/>
<dbReference type="SUPFAM" id="SSF47005">
    <property type="entry name" value="Peripheral subunit-binding domain of 2-oxo acid dehydrogenase complex"/>
    <property type="match status" value="1"/>
</dbReference>
<dbReference type="OrthoDB" id="5876991at2759"/>
<comment type="cofactor">
    <cofactor evidence="1">
        <name>(R)-lipoate</name>
        <dbReference type="ChEBI" id="CHEBI:83088"/>
    </cofactor>
</comment>
<evidence type="ECO:0000256" key="9">
    <source>
        <dbReference type="ARBA" id="ARBA00038880"/>
    </source>
</evidence>
<comment type="catalytic activity">
    <reaction evidence="12">
        <text>N(6)-[(R)-dihydrolipoyl]-L-lysyl-[protein] + 2-methylpropanoyl-CoA = N(6)-[(R)-S(8)-2-methylpropanoyldihydrolipoyl]-L-lysyl-[protein] + CoA</text>
        <dbReference type="Rhea" id="RHEA:18865"/>
        <dbReference type="Rhea" id="RHEA-COMP:10475"/>
        <dbReference type="Rhea" id="RHEA-COMP:10497"/>
        <dbReference type="ChEBI" id="CHEBI:57287"/>
        <dbReference type="ChEBI" id="CHEBI:57338"/>
        <dbReference type="ChEBI" id="CHEBI:83100"/>
        <dbReference type="ChEBI" id="CHEBI:83142"/>
        <dbReference type="EC" id="2.3.1.168"/>
    </reaction>
    <physiologicalReaction direction="left-to-right" evidence="12">
        <dbReference type="Rhea" id="RHEA:18866"/>
    </physiologicalReaction>
</comment>
<evidence type="ECO:0000313" key="16">
    <source>
        <dbReference type="EMBL" id="GMF24604.1"/>
    </source>
</evidence>
<dbReference type="Gene3D" id="2.40.50.100">
    <property type="match status" value="1"/>
</dbReference>
<evidence type="ECO:0000313" key="17">
    <source>
        <dbReference type="Proteomes" id="UP001165121"/>
    </source>
</evidence>
<dbReference type="EMBL" id="BSXT01000333">
    <property type="protein sequence ID" value="GMF24604.1"/>
    <property type="molecule type" value="Genomic_DNA"/>
</dbReference>
<evidence type="ECO:0000256" key="5">
    <source>
        <dbReference type="ARBA" id="ARBA00022823"/>
    </source>
</evidence>
<sequence length="359" mass="38149">MTLPLQRARLKPPSTSPLLDDVDHTRTSHAEPYPAATSPGHDCNMIHPSLGVAVHFPICVQEPKSRPKPARMSSSLLRGRRLGQRLAAGRRGFHAGAAAAFPEIPFKLADIGEGIAEVEVLQWFVKSGDEVKQFQNVCEVQSDKATVEITSRYDGVVTKVHYDVGDMAKVGSTLIDIDVDEATAAAAQGGGKKKVSPGAPVPRAAPTPVAKAPVATPAPVTPPPTPVETPAPAVSRISIAPRRLAGDDKLLTSPSVRRLAKEHSIDLHDVEGTGPQGRILKGDLLEYIKLLAAQPPQPTTPGGQTAAATPPPVVDGSNPTYLLQDTVVPLTRKLLWLAFALLATCTEKLLLSCLQLFRK</sequence>
<protein>
    <recommendedName>
        <fullName evidence="10">Lipoamide acyltransferase component of branched-chain alpha-keto acid dehydrogenase complex, mitochondrial</fullName>
        <ecNumber evidence="9">2.3.1.168</ecNumber>
    </recommendedName>
    <alternativeName>
        <fullName evidence="11">Branched-chain alpha-keto acid dehydrogenase complex component E2</fullName>
    </alternativeName>
</protein>
<evidence type="ECO:0000256" key="3">
    <source>
        <dbReference type="ARBA" id="ARBA00007317"/>
    </source>
</evidence>
<feature type="compositionally biased region" description="Pro residues" evidence="13">
    <location>
        <begin position="219"/>
        <end position="229"/>
    </location>
</feature>
<dbReference type="Proteomes" id="UP001165121">
    <property type="component" value="Unassembled WGS sequence"/>
</dbReference>
<keyword evidence="4" id="KW-0808">Transferase</keyword>
<keyword evidence="6" id="KW-0809">Transit peptide</keyword>
<dbReference type="InterPro" id="IPR011053">
    <property type="entry name" value="Single_hybrid_motif"/>
</dbReference>
<evidence type="ECO:0000256" key="13">
    <source>
        <dbReference type="SAM" id="MobiDB-lite"/>
    </source>
</evidence>
<dbReference type="GO" id="GO:0031405">
    <property type="term" value="F:lipoic acid binding"/>
    <property type="evidence" value="ECO:0007669"/>
    <property type="project" value="TreeGrafter"/>
</dbReference>
<evidence type="ECO:0000256" key="12">
    <source>
        <dbReference type="ARBA" id="ARBA00051775"/>
    </source>
</evidence>
<dbReference type="GO" id="GO:0005759">
    <property type="term" value="C:mitochondrial matrix"/>
    <property type="evidence" value="ECO:0007669"/>
    <property type="project" value="UniProtKB-SubCell"/>
</dbReference>
<reference evidence="16" key="1">
    <citation type="submission" date="2023-04" db="EMBL/GenBank/DDBJ databases">
        <title>Phytophthora fragariaefolia NBRC 109709.</title>
        <authorList>
            <person name="Ichikawa N."/>
            <person name="Sato H."/>
            <person name="Tonouchi N."/>
        </authorList>
    </citation>
    <scope>NUCLEOTIDE SEQUENCE</scope>
    <source>
        <strain evidence="16">NBRC 109709</strain>
    </source>
</reference>
<evidence type="ECO:0000256" key="2">
    <source>
        <dbReference type="ARBA" id="ARBA00004305"/>
    </source>
</evidence>
<feature type="compositionally biased region" description="Low complexity" evidence="13">
    <location>
        <begin position="206"/>
        <end position="218"/>
    </location>
</feature>
<dbReference type="Pfam" id="PF00364">
    <property type="entry name" value="Biotin_lipoyl"/>
    <property type="match status" value="1"/>
</dbReference>
<dbReference type="GO" id="GO:0016407">
    <property type="term" value="F:acetyltransferase activity"/>
    <property type="evidence" value="ECO:0007669"/>
    <property type="project" value="TreeGrafter"/>
</dbReference>
<feature type="domain" description="Lipoyl-binding" evidence="14">
    <location>
        <begin position="103"/>
        <end position="178"/>
    </location>
</feature>
<dbReference type="AlphaFoldDB" id="A0A9W6WZW7"/>
<dbReference type="Gene3D" id="4.10.320.10">
    <property type="entry name" value="E3-binding domain"/>
    <property type="match status" value="1"/>
</dbReference>
<name>A0A9W6WZW7_9STRA</name>
<evidence type="ECO:0000259" key="15">
    <source>
        <dbReference type="PROSITE" id="PS51826"/>
    </source>
</evidence>
<keyword evidence="8" id="KW-0012">Acyltransferase</keyword>